<comment type="caution">
    <text evidence="1">The sequence shown here is derived from an EMBL/GenBank/DDBJ whole genome shotgun (WGS) entry which is preliminary data.</text>
</comment>
<keyword evidence="2" id="KW-1185">Reference proteome</keyword>
<dbReference type="OrthoDB" id="1495275at2"/>
<reference evidence="1 2" key="1">
    <citation type="submission" date="2018-01" db="EMBL/GenBank/DDBJ databases">
        <title>Genomic Encyclopedia of Type Strains, Phase I: the one thousand microbial genomes (KMG-I) project.</title>
        <authorList>
            <person name="Goeker M."/>
        </authorList>
    </citation>
    <scope>NUCLEOTIDE SEQUENCE [LARGE SCALE GENOMIC DNA]</scope>
    <source>
        <strain evidence="1 2">DSM 17960</strain>
    </source>
</reference>
<dbReference type="EMBL" id="PQNY01000027">
    <property type="protein sequence ID" value="POS00719.1"/>
    <property type="molecule type" value="Genomic_DNA"/>
</dbReference>
<name>A0A2S4N4Q3_9FLAO</name>
<protein>
    <recommendedName>
        <fullName evidence="3">DUF2726 domain-containing protein</fullName>
    </recommendedName>
</protein>
<dbReference type="Proteomes" id="UP000237056">
    <property type="component" value="Unassembled WGS sequence"/>
</dbReference>
<accession>A0A2S4N4Q3</accession>
<dbReference type="AlphaFoldDB" id="A0A2S4N4Q3"/>
<organism evidence="1 2">
    <name type="scientific">Flavobacterium croceum DSM 17960</name>
    <dbReference type="NCBI Taxonomy" id="1121886"/>
    <lineage>
        <taxon>Bacteria</taxon>
        <taxon>Pseudomonadati</taxon>
        <taxon>Bacteroidota</taxon>
        <taxon>Flavobacteriia</taxon>
        <taxon>Flavobacteriales</taxon>
        <taxon>Flavobacteriaceae</taxon>
        <taxon>Flavobacterium</taxon>
    </lineage>
</organism>
<sequence length="319" mass="38147">MNSSEQFENFEKIQKNFLNGKIAQFIDVYIRKNKVWSAEQIHSEFLEKVNFEIENKVYSVEPKYENYVTEENKKELEKKHSALNWLITENGKKLTLERFNQKLQNTKVIADRKSPIIDRLSFGFKNDEKLFFEINHGRSGKYSYLQSKELEKVIVNPWTIKHVNLELTEKFNCNIFNCLEKLSTSYLEKKFVEYWKLKYSSEENPALIPEVCGLSSKFYYFTYKDNIYSTKSEILEEITERVYISNFRYDFLLVNFKNQKIAFIELDGFEHHKTRKQQTIDSIKRNNASKNKVVLFTFTSKRINEDIESVFNELDSFLK</sequence>
<evidence type="ECO:0000313" key="1">
    <source>
        <dbReference type="EMBL" id="POS00719.1"/>
    </source>
</evidence>
<dbReference type="RefSeq" id="WP_103727063.1">
    <property type="nucleotide sequence ID" value="NZ_PQNY01000027.1"/>
</dbReference>
<evidence type="ECO:0000313" key="2">
    <source>
        <dbReference type="Proteomes" id="UP000237056"/>
    </source>
</evidence>
<proteinExistence type="predicted"/>
<gene>
    <name evidence="1" type="ORF">Q361_1276</name>
</gene>
<dbReference type="Gene3D" id="3.40.960.10">
    <property type="entry name" value="VSR Endonuclease"/>
    <property type="match status" value="1"/>
</dbReference>
<evidence type="ECO:0008006" key="3">
    <source>
        <dbReference type="Google" id="ProtNLM"/>
    </source>
</evidence>